<proteinExistence type="predicted"/>
<organism evidence="1 2">
    <name type="scientific">Jaapia argillacea MUCL 33604</name>
    <dbReference type="NCBI Taxonomy" id="933084"/>
    <lineage>
        <taxon>Eukaryota</taxon>
        <taxon>Fungi</taxon>
        <taxon>Dikarya</taxon>
        <taxon>Basidiomycota</taxon>
        <taxon>Agaricomycotina</taxon>
        <taxon>Agaricomycetes</taxon>
        <taxon>Agaricomycetidae</taxon>
        <taxon>Jaapiales</taxon>
        <taxon>Jaapiaceae</taxon>
        <taxon>Jaapia</taxon>
    </lineage>
</organism>
<dbReference type="InParanoid" id="A0A067Q085"/>
<dbReference type="AlphaFoldDB" id="A0A067Q085"/>
<name>A0A067Q085_9AGAM</name>
<protein>
    <submittedName>
        <fullName evidence="1">Uncharacterized protein</fullName>
    </submittedName>
</protein>
<dbReference type="Proteomes" id="UP000027265">
    <property type="component" value="Unassembled WGS sequence"/>
</dbReference>
<evidence type="ECO:0000313" key="2">
    <source>
        <dbReference type="Proteomes" id="UP000027265"/>
    </source>
</evidence>
<reference evidence="2" key="1">
    <citation type="journal article" date="2014" name="Proc. Natl. Acad. Sci. U.S.A.">
        <title>Extensive sampling of basidiomycete genomes demonstrates inadequacy of the white-rot/brown-rot paradigm for wood decay fungi.</title>
        <authorList>
            <person name="Riley R."/>
            <person name="Salamov A.A."/>
            <person name="Brown D.W."/>
            <person name="Nagy L.G."/>
            <person name="Floudas D."/>
            <person name="Held B.W."/>
            <person name="Levasseur A."/>
            <person name="Lombard V."/>
            <person name="Morin E."/>
            <person name="Otillar R."/>
            <person name="Lindquist E.A."/>
            <person name="Sun H."/>
            <person name="LaButti K.M."/>
            <person name="Schmutz J."/>
            <person name="Jabbour D."/>
            <person name="Luo H."/>
            <person name="Baker S.E."/>
            <person name="Pisabarro A.G."/>
            <person name="Walton J.D."/>
            <person name="Blanchette R.A."/>
            <person name="Henrissat B."/>
            <person name="Martin F."/>
            <person name="Cullen D."/>
            <person name="Hibbett D.S."/>
            <person name="Grigoriev I.V."/>
        </authorList>
    </citation>
    <scope>NUCLEOTIDE SEQUENCE [LARGE SCALE GENOMIC DNA]</scope>
    <source>
        <strain evidence="2">MUCL 33604</strain>
    </source>
</reference>
<dbReference type="HOGENOM" id="CLU_2277897_0_0_1"/>
<keyword evidence="2" id="KW-1185">Reference proteome</keyword>
<accession>A0A067Q085</accession>
<dbReference type="EMBL" id="KL197714">
    <property type="protein sequence ID" value="KDQ60384.1"/>
    <property type="molecule type" value="Genomic_DNA"/>
</dbReference>
<gene>
    <name evidence="1" type="ORF">JAAARDRAFT_604771</name>
</gene>
<sequence length="102" mass="11250">MLKGVLSTFASRFAPPHFSFHPSTSPSHSVSVTLISRLMLNLHLNSNDSTVIETNPDLIFTTQIDPALTADSEYTTSRQENGIGTRTTTWDIELVDRTRGEG</sequence>
<evidence type="ECO:0000313" key="1">
    <source>
        <dbReference type="EMBL" id="KDQ60384.1"/>
    </source>
</evidence>